<dbReference type="AlphaFoldDB" id="A0A3R5WME7"/>
<proteinExistence type="predicted"/>
<evidence type="ECO:0000313" key="1">
    <source>
        <dbReference type="EMBL" id="RGS37173.1"/>
    </source>
</evidence>
<dbReference type="OrthoDB" id="2085465at2"/>
<dbReference type="RefSeq" id="WP_119203236.1">
    <property type="nucleotide sequence ID" value="NZ_JBDMSD010000004.1"/>
</dbReference>
<evidence type="ECO:0000313" key="2">
    <source>
        <dbReference type="Proteomes" id="UP000283295"/>
    </source>
</evidence>
<accession>A0A3R5WME7</accession>
<comment type="caution">
    <text evidence="1">The sequence shown here is derived from an EMBL/GenBank/DDBJ whole genome shotgun (WGS) entry which is preliminary data.</text>
</comment>
<name>A0A3R5WME7_9FIRM</name>
<reference evidence="1 2" key="1">
    <citation type="submission" date="2018-08" db="EMBL/GenBank/DDBJ databases">
        <title>A genome reference for cultivated species of the human gut microbiota.</title>
        <authorList>
            <person name="Zou Y."/>
            <person name="Xue W."/>
            <person name="Luo G."/>
        </authorList>
    </citation>
    <scope>NUCLEOTIDE SEQUENCE [LARGE SCALE GENOMIC DNA]</scope>
    <source>
        <strain evidence="1 2">AF22-21</strain>
    </source>
</reference>
<organism evidence="1 2">
    <name type="scientific">Coprococcus eutactus</name>
    <dbReference type="NCBI Taxonomy" id="33043"/>
    <lineage>
        <taxon>Bacteria</taxon>
        <taxon>Bacillati</taxon>
        <taxon>Bacillota</taxon>
        <taxon>Clostridia</taxon>
        <taxon>Lachnospirales</taxon>
        <taxon>Lachnospiraceae</taxon>
        <taxon>Coprococcus</taxon>
    </lineage>
</organism>
<sequence length="133" mass="15844">MGLFNKMKKFFSCFKYKLDREILREYLQHTINFAVENKLPFCDEFYIADSLDAKDRLHVAILNYDVPGEAVYEIEKSFKGIVILANHEKCYNPENDHKYINAEDFISRELCTLPEEFFVFMDMAPTMLEQYEI</sequence>
<protein>
    <submittedName>
        <fullName evidence="1">Uncharacterized protein</fullName>
    </submittedName>
</protein>
<dbReference type="EMBL" id="QRVK01000047">
    <property type="protein sequence ID" value="RGS37173.1"/>
    <property type="molecule type" value="Genomic_DNA"/>
</dbReference>
<dbReference type="Proteomes" id="UP000283295">
    <property type="component" value="Unassembled WGS sequence"/>
</dbReference>
<gene>
    <name evidence="1" type="ORF">DWX94_12545</name>
</gene>